<keyword evidence="8" id="KW-0406">Ion transport</keyword>
<evidence type="ECO:0000256" key="11">
    <source>
        <dbReference type="SAM" id="Phobius"/>
    </source>
</evidence>
<keyword evidence="3" id="KW-0813">Transport</keyword>
<evidence type="ECO:0000313" key="12">
    <source>
        <dbReference type="EMBL" id="AKU46907.1"/>
    </source>
</evidence>
<evidence type="ECO:0000256" key="10">
    <source>
        <dbReference type="ARBA" id="ARBA00023310"/>
    </source>
</evidence>
<feature type="transmembrane region" description="Helical" evidence="11">
    <location>
        <begin position="12"/>
        <end position="38"/>
    </location>
</feature>
<evidence type="ECO:0000256" key="7">
    <source>
        <dbReference type="ARBA" id="ARBA00022989"/>
    </source>
</evidence>
<protein>
    <submittedName>
        <fullName evidence="12">ATP synthase F0 subunit 6</fullName>
    </submittedName>
</protein>
<organism evidence="12">
    <name type="scientific">Anoplocephala perfoliata</name>
    <dbReference type="NCBI Taxonomy" id="218192"/>
    <lineage>
        <taxon>Eukaryota</taxon>
        <taxon>Metazoa</taxon>
        <taxon>Spiralia</taxon>
        <taxon>Lophotrochozoa</taxon>
        <taxon>Platyhelminthes</taxon>
        <taxon>Cestoda</taxon>
        <taxon>Eucestoda</taxon>
        <taxon>Cyclophyllidea</taxon>
        <taxon>Anoplocephalidae</taxon>
        <taxon>Anoplocephala</taxon>
    </lineage>
</organism>
<dbReference type="RefSeq" id="YP_009180044.1">
    <property type="nucleotide sequence ID" value="NC_028425.1"/>
</dbReference>
<dbReference type="GO" id="GO:0045259">
    <property type="term" value="C:proton-transporting ATP synthase complex"/>
    <property type="evidence" value="ECO:0007669"/>
    <property type="project" value="UniProtKB-KW"/>
</dbReference>
<comment type="subcellular location">
    <subcellularLocation>
        <location evidence="1">Membrane</location>
        <topology evidence="1">Multi-pass membrane protein</topology>
    </subcellularLocation>
</comment>
<dbReference type="SUPFAM" id="SSF81336">
    <property type="entry name" value="F1F0 ATP synthase subunit A"/>
    <property type="match status" value="1"/>
</dbReference>
<keyword evidence="7 11" id="KW-1133">Transmembrane helix</keyword>
<accession>A0A0N7DJ30</accession>
<evidence type="ECO:0000256" key="3">
    <source>
        <dbReference type="ARBA" id="ARBA00022448"/>
    </source>
</evidence>
<keyword evidence="12" id="KW-0496">Mitochondrion</keyword>
<feature type="transmembrane region" description="Helical" evidence="11">
    <location>
        <begin position="80"/>
        <end position="99"/>
    </location>
</feature>
<comment type="similarity">
    <text evidence="2">Belongs to the ATPase A chain family.</text>
</comment>
<keyword evidence="5 11" id="KW-0812">Transmembrane</keyword>
<keyword evidence="6" id="KW-0375">Hydrogen ion transport</keyword>
<dbReference type="EMBL" id="KR054960">
    <property type="protein sequence ID" value="AKU46907.1"/>
    <property type="molecule type" value="Genomic_DNA"/>
</dbReference>
<dbReference type="GO" id="GO:1902600">
    <property type="term" value="P:proton transmembrane transport"/>
    <property type="evidence" value="ECO:0007669"/>
    <property type="project" value="UniProtKB-KW"/>
</dbReference>
<feature type="transmembrane region" description="Helical" evidence="11">
    <location>
        <begin position="140"/>
        <end position="161"/>
    </location>
</feature>
<evidence type="ECO:0000256" key="9">
    <source>
        <dbReference type="ARBA" id="ARBA00023136"/>
    </source>
</evidence>
<name>A0A0N7DJ30_9CEST</name>
<geneLocation type="mitochondrion" evidence="12"/>
<sequence length="171" mass="19469">MFTVLNNYNSFALFLCNFIFCGFSFYYLSPLMLVLLLFLCYRVPYCYSPFIFGVFLVSIVFSMFISLFFCRILNNANEFFSSLVPVGTPLYICPLVCLAESVSYIIRPIVLILRPFINISLGCFGAVALCNLSLGSGAWILALFVLFFYEVFVAIVHWYIVSSILSFSVDH</sequence>
<keyword evidence="9 11" id="KW-0472">Membrane</keyword>
<feature type="transmembrane region" description="Helical" evidence="11">
    <location>
        <begin position="50"/>
        <end position="74"/>
    </location>
</feature>
<gene>
    <name evidence="12" type="primary">atp6</name>
</gene>
<dbReference type="GO" id="GO:0006754">
    <property type="term" value="P:ATP biosynthetic process"/>
    <property type="evidence" value="ECO:0007669"/>
    <property type="project" value="UniProtKB-KW"/>
</dbReference>
<evidence type="ECO:0000256" key="1">
    <source>
        <dbReference type="ARBA" id="ARBA00004141"/>
    </source>
</evidence>
<keyword evidence="4" id="KW-0138">CF(0)</keyword>
<evidence type="ECO:0000256" key="5">
    <source>
        <dbReference type="ARBA" id="ARBA00022692"/>
    </source>
</evidence>
<reference evidence="12" key="1">
    <citation type="journal article" date="2015" name="Parasit. Vectors">
        <title>The complete mitochondrial genome of Anoplocephala perfoliata, the first representative for the family Anoplocephalidae.</title>
        <authorList>
            <person name="Guo A."/>
        </authorList>
    </citation>
    <scope>NUCLEOTIDE SEQUENCE</scope>
</reference>
<feature type="transmembrane region" description="Helical" evidence="11">
    <location>
        <begin position="111"/>
        <end position="134"/>
    </location>
</feature>
<dbReference type="InterPro" id="IPR035908">
    <property type="entry name" value="F0_ATP_A_sf"/>
</dbReference>
<proteinExistence type="inferred from homology"/>
<keyword evidence="10" id="KW-0066">ATP synthesis</keyword>
<evidence type="ECO:0000256" key="2">
    <source>
        <dbReference type="ARBA" id="ARBA00006810"/>
    </source>
</evidence>
<dbReference type="AlphaFoldDB" id="A0A0N7DJ30"/>
<evidence type="ECO:0000256" key="8">
    <source>
        <dbReference type="ARBA" id="ARBA00023065"/>
    </source>
</evidence>
<evidence type="ECO:0000256" key="4">
    <source>
        <dbReference type="ARBA" id="ARBA00022547"/>
    </source>
</evidence>
<evidence type="ECO:0000256" key="6">
    <source>
        <dbReference type="ARBA" id="ARBA00022781"/>
    </source>
</evidence>